<dbReference type="PRINTS" id="PR00662">
    <property type="entry name" value="G6PISOMERASE"/>
</dbReference>
<accession>A0A919CQR6</accession>
<evidence type="ECO:0000256" key="3">
    <source>
        <dbReference type="ARBA" id="ARBA00023152"/>
    </source>
</evidence>
<evidence type="ECO:0000313" key="6">
    <source>
        <dbReference type="EMBL" id="GHD56462.1"/>
    </source>
</evidence>
<comment type="pathway">
    <text evidence="5">Carbohydrate degradation; glycolysis; D-glyceraldehyde 3-phosphate and glycerone phosphate from D-glucose: step 2/4.</text>
</comment>
<dbReference type="Pfam" id="PF00342">
    <property type="entry name" value="PGI"/>
    <property type="match status" value="1"/>
</dbReference>
<proteinExistence type="inferred from homology"/>
<dbReference type="InterPro" id="IPR035482">
    <property type="entry name" value="SIS_PGI_2"/>
</dbReference>
<dbReference type="GO" id="GO:0004347">
    <property type="term" value="F:glucose-6-phosphate isomerase activity"/>
    <property type="evidence" value="ECO:0007669"/>
    <property type="project" value="UniProtKB-EC"/>
</dbReference>
<dbReference type="PROSITE" id="PS51463">
    <property type="entry name" value="P_GLUCOSE_ISOMERASE_3"/>
    <property type="match status" value="1"/>
</dbReference>
<dbReference type="InterPro" id="IPR001672">
    <property type="entry name" value="G6P_Isomerase"/>
</dbReference>
<keyword evidence="4 5" id="KW-0413">Isomerase</keyword>
<dbReference type="GO" id="GO:0051156">
    <property type="term" value="P:glucose 6-phosphate metabolic process"/>
    <property type="evidence" value="ECO:0007669"/>
    <property type="project" value="TreeGrafter"/>
</dbReference>
<comment type="catalytic activity">
    <reaction evidence="5">
        <text>alpha-D-glucose 6-phosphate = beta-D-fructose 6-phosphate</text>
        <dbReference type="Rhea" id="RHEA:11816"/>
        <dbReference type="ChEBI" id="CHEBI:57634"/>
        <dbReference type="ChEBI" id="CHEBI:58225"/>
        <dbReference type="EC" id="5.3.1.9"/>
    </reaction>
</comment>
<reference evidence="6" key="1">
    <citation type="journal article" date="2014" name="Int. J. Syst. Evol. Microbiol.">
        <title>Complete genome sequence of Corynebacterium casei LMG S-19264T (=DSM 44701T), isolated from a smear-ripened cheese.</title>
        <authorList>
            <consortium name="US DOE Joint Genome Institute (JGI-PGF)"/>
            <person name="Walter F."/>
            <person name="Albersmeier A."/>
            <person name="Kalinowski J."/>
            <person name="Ruckert C."/>
        </authorList>
    </citation>
    <scope>NUCLEOTIDE SEQUENCE</scope>
    <source>
        <strain evidence="6">KCTC 42651</strain>
    </source>
</reference>
<dbReference type="GO" id="GO:0006094">
    <property type="term" value="P:gluconeogenesis"/>
    <property type="evidence" value="ECO:0007669"/>
    <property type="project" value="UniProtKB-KW"/>
</dbReference>
<gene>
    <name evidence="6" type="ORF">GCM10017083_36460</name>
</gene>
<sequence>MLMESPFTHEIAGTFTDRVGAAGLDHAAFHDLMPRAAAALGRLRAQRSSGELPLLSLPGRRDDLAAWRPIVDRYRSQFDDVIVLGIGGSSLGGATLCRLTDSGFGPSAGAPRVRFLDNIDPWTFDDLMARLDLGRTGVLAISKSGGTAETVAQTLAMLDRLRQRIGKDDLATRVTCIAEHTDNPLRAIAGHYGLFCLDHDPKIGGRYSALSVTGLLPAAIAGVDVEAVRRGAGMVLDAALGAEKAEDAAPAAGAVINVGLASARNVSQAVIMPYVDRLERFGAWFRQLWAESLGKEGHGTTPIDAMGAVDQHSQLQLYLAGPRDKLFTLILADPAGHGPVAKPEVAGPAAGPLDYLMGRSLGDLLAAEQRATVETLIRNGCPTRVMRFPSLNEEVMGGLMMHFILETIIAADLLGIDPFDQPAVEESKVLARRYLREGME</sequence>
<dbReference type="GO" id="GO:0006096">
    <property type="term" value="P:glycolytic process"/>
    <property type="evidence" value="ECO:0007669"/>
    <property type="project" value="UniProtKB-KW"/>
</dbReference>
<dbReference type="SUPFAM" id="SSF53697">
    <property type="entry name" value="SIS domain"/>
    <property type="match status" value="1"/>
</dbReference>
<evidence type="ECO:0000256" key="2">
    <source>
        <dbReference type="ARBA" id="ARBA00022432"/>
    </source>
</evidence>
<keyword evidence="7" id="KW-1185">Reference proteome</keyword>
<keyword evidence="2 5" id="KW-0312">Gluconeogenesis</keyword>
<dbReference type="GO" id="GO:0005829">
    <property type="term" value="C:cytosol"/>
    <property type="evidence" value="ECO:0007669"/>
    <property type="project" value="TreeGrafter"/>
</dbReference>
<organism evidence="6 7">
    <name type="scientific">Thalassobaculum fulvum</name>
    <dbReference type="NCBI Taxonomy" id="1633335"/>
    <lineage>
        <taxon>Bacteria</taxon>
        <taxon>Pseudomonadati</taxon>
        <taxon>Pseudomonadota</taxon>
        <taxon>Alphaproteobacteria</taxon>
        <taxon>Rhodospirillales</taxon>
        <taxon>Thalassobaculaceae</taxon>
        <taxon>Thalassobaculum</taxon>
    </lineage>
</organism>
<name>A0A919CQR6_9PROT</name>
<dbReference type="RefSeq" id="WP_189992293.1">
    <property type="nucleotide sequence ID" value="NZ_BMZS01000009.1"/>
</dbReference>
<evidence type="ECO:0000256" key="1">
    <source>
        <dbReference type="ARBA" id="ARBA00011952"/>
    </source>
</evidence>
<dbReference type="PROSITE" id="PS00174">
    <property type="entry name" value="P_GLUCOSE_ISOMERASE_2"/>
    <property type="match status" value="1"/>
</dbReference>
<dbReference type="CDD" id="cd05016">
    <property type="entry name" value="SIS_PGI_2"/>
    <property type="match status" value="1"/>
</dbReference>
<dbReference type="GO" id="GO:0048029">
    <property type="term" value="F:monosaccharide binding"/>
    <property type="evidence" value="ECO:0007669"/>
    <property type="project" value="TreeGrafter"/>
</dbReference>
<evidence type="ECO:0000256" key="4">
    <source>
        <dbReference type="ARBA" id="ARBA00023235"/>
    </source>
</evidence>
<comment type="caution">
    <text evidence="6">The sequence shown here is derived from an EMBL/GenBank/DDBJ whole genome shotgun (WGS) entry which is preliminary data.</text>
</comment>
<evidence type="ECO:0000256" key="5">
    <source>
        <dbReference type="RuleBase" id="RU000612"/>
    </source>
</evidence>
<evidence type="ECO:0000313" key="7">
    <source>
        <dbReference type="Proteomes" id="UP000630353"/>
    </source>
</evidence>
<dbReference type="InterPro" id="IPR018189">
    <property type="entry name" value="Phosphoglucose_isomerase_CS"/>
</dbReference>
<dbReference type="PANTHER" id="PTHR11469:SF1">
    <property type="entry name" value="GLUCOSE-6-PHOSPHATE ISOMERASE"/>
    <property type="match status" value="1"/>
</dbReference>
<comment type="similarity">
    <text evidence="5">Belongs to the GPI family.</text>
</comment>
<dbReference type="InterPro" id="IPR046348">
    <property type="entry name" value="SIS_dom_sf"/>
</dbReference>
<keyword evidence="3 5" id="KW-0324">Glycolysis</keyword>
<dbReference type="GO" id="GO:0097367">
    <property type="term" value="F:carbohydrate derivative binding"/>
    <property type="evidence" value="ECO:0007669"/>
    <property type="project" value="InterPro"/>
</dbReference>
<dbReference type="AlphaFoldDB" id="A0A919CQR6"/>
<dbReference type="EC" id="5.3.1.9" evidence="1 5"/>
<dbReference type="Proteomes" id="UP000630353">
    <property type="component" value="Unassembled WGS sequence"/>
</dbReference>
<dbReference type="EMBL" id="BMZS01000009">
    <property type="protein sequence ID" value="GHD56462.1"/>
    <property type="molecule type" value="Genomic_DNA"/>
</dbReference>
<protein>
    <recommendedName>
        <fullName evidence="1 5">Glucose-6-phosphate isomerase</fullName>
        <ecNumber evidence="1 5">5.3.1.9</ecNumber>
    </recommendedName>
</protein>
<dbReference type="Gene3D" id="3.40.50.10490">
    <property type="entry name" value="Glucose-6-phosphate isomerase like protein, domain 1"/>
    <property type="match status" value="2"/>
</dbReference>
<dbReference type="PANTHER" id="PTHR11469">
    <property type="entry name" value="GLUCOSE-6-PHOSPHATE ISOMERASE"/>
    <property type="match status" value="1"/>
</dbReference>
<reference evidence="6" key="2">
    <citation type="submission" date="2020-09" db="EMBL/GenBank/DDBJ databases">
        <authorList>
            <person name="Sun Q."/>
            <person name="Kim S."/>
        </authorList>
    </citation>
    <scope>NUCLEOTIDE SEQUENCE</scope>
    <source>
        <strain evidence="6">KCTC 42651</strain>
    </source>
</reference>